<dbReference type="Gene3D" id="2.60.40.10">
    <property type="entry name" value="Immunoglobulins"/>
    <property type="match status" value="1"/>
</dbReference>
<dbReference type="AlphaFoldDB" id="A0A504Z3H1"/>
<dbReference type="STRING" id="46835.A0A504Z3H1"/>
<organism evidence="1 2">
    <name type="scientific">Fasciola gigantica</name>
    <name type="common">Giant liver fluke</name>
    <dbReference type="NCBI Taxonomy" id="46835"/>
    <lineage>
        <taxon>Eukaryota</taxon>
        <taxon>Metazoa</taxon>
        <taxon>Spiralia</taxon>
        <taxon>Lophotrochozoa</taxon>
        <taxon>Platyhelminthes</taxon>
        <taxon>Trematoda</taxon>
        <taxon>Digenea</taxon>
        <taxon>Plagiorchiida</taxon>
        <taxon>Echinostomata</taxon>
        <taxon>Echinostomatoidea</taxon>
        <taxon>Fasciolidae</taxon>
        <taxon>Fasciola</taxon>
    </lineage>
</organism>
<dbReference type="OrthoDB" id="10028801at2759"/>
<comment type="caution">
    <text evidence="1">The sequence shown here is derived from an EMBL/GenBank/DDBJ whole genome shotgun (WGS) entry which is preliminary data.</text>
</comment>
<protein>
    <submittedName>
        <fullName evidence="1">Uncharacterized protein</fullName>
    </submittedName>
</protein>
<evidence type="ECO:0000313" key="1">
    <source>
        <dbReference type="EMBL" id="TPP64518.1"/>
    </source>
</evidence>
<sequence>MGTVQQFLPLVLTADVTLLESLHYLDIQGPQHTRVRLNGSAVLRCRVTFVIVNRTHVSSGANVSFHPNLTWYGIAPGSVEPHIPLVIQWVKDGFGYDQDTLEHTFNGRYRITGSKAEGKMQVFQSAIQFVI</sequence>
<evidence type="ECO:0000313" key="2">
    <source>
        <dbReference type="Proteomes" id="UP000316759"/>
    </source>
</evidence>
<dbReference type="InterPro" id="IPR013783">
    <property type="entry name" value="Ig-like_fold"/>
</dbReference>
<accession>A0A504Z3H1</accession>
<keyword evidence="2" id="KW-1185">Reference proteome</keyword>
<proteinExistence type="predicted"/>
<dbReference type="EMBL" id="SUNJ01004327">
    <property type="protein sequence ID" value="TPP64518.1"/>
    <property type="molecule type" value="Genomic_DNA"/>
</dbReference>
<name>A0A504Z3H1_FASGI</name>
<gene>
    <name evidence="1" type="ORF">FGIG_06206</name>
</gene>
<dbReference type="Proteomes" id="UP000316759">
    <property type="component" value="Unassembled WGS sequence"/>
</dbReference>
<reference evidence="1 2" key="1">
    <citation type="submission" date="2019-04" db="EMBL/GenBank/DDBJ databases">
        <title>Annotation for the trematode Fasciola gigantica.</title>
        <authorList>
            <person name="Choi Y.-J."/>
        </authorList>
    </citation>
    <scope>NUCLEOTIDE SEQUENCE [LARGE SCALE GENOMIC DNA]</scope>
    <source>
        <strain evidence="1">Uganda_cow_1</strain>
    </source>
</reference>